<keyword evidence="4" id="KW-1185">Reference proteome</keyword>
<gene>
    <name evidence="3" type="ORF">HW532_14705</name>
</gene>
<dbReference type="InterPro" id="IPR006076">
    <property type="entry name" value="FAD-dep_OxRdtase"/>
</dbReference>
<dbReference type="PANTHER" id="PTHR13847:SF287">
    <property type="entry name" value="FAD-DEPENDENT OXIDOREDUCTASE DOMAIN-CONTAINING PROTEIN 1"/>
    <property type="match status" value="1"/>
</dbReference>
<dbReference type="RefSeq" id="WP_213161191.1">
    <property type="nucleotide sequence ID" value="NZ_CP058214.1"/>
</dbReference>
<dbReference type="SUPFAM" id="SSF51905">
    <property type="entry name" value="FAD/NAD(P)-binding domain"/>
    <property type="match status" value="1"/>
</dbReference>
<dbReference type="Pfam" id="PF01266">
    <property type="entry name" value="DAO"/>
    <property type="match status" value="1"/>
</dbReference>
<dbReference type="Gene3D" id="3.50.50.60">
    <property type="entry name" value="FAD/NAD(P)-binding domain"/>
    <property type="match status" value="1"/>
</dbReference>
<dbReference type="GO" id="GO:0016491">
    <property type="term" value="F:oxidoreductase activity"/>
    <property type="evidence" value="ECO:0007669"/>
    <property type="project" value="UniProtKB-KW"/>
</dbReference>
<reference evidence="3 4" key="1">
    <citation type="submission" date="2020-06" db="EMBL/GenBank/DDBJ databases">
        <title>Genome sequence of 2 isolates from Red Sea Mangroves.</title>
        <authorList>
            <person name="Sefrji F."/>
            <person name="Michoud G."/>
            <person name="Merlino G."/>
            <person name="Daffonchio D."/>
        </authorList>
    </citation>
    <scope>NUCLEOTIDE SEQUENCE [LARGE SCALE GENOMIC DNA]</scope>
    <source>
        <strain evidence="3 4">R1DC25</strain>
    </source>
</reference>
<sequence length="374" mass="38982">MSETLAADIVVVGAGIAGTSFAAHAAAERSVIVLEAESQPGYHSTGRSAAQFIVNYGPPDVRALTKASHGFFTQPPEGFADTALLSPRGMLTLATEETTDELAGAIAQGSGIEAIAMEEAYRLVPHLNRDVFVAAAYEPDSTDIDVAAVHQGFLRRLKALGGRVVTDARVESIARHNGRWQVATPAGTVEAEILVNAAGAWADEVAALAGLRRIGLQPKRRTALIVDGPADGCAGWPLVGDAAEEWYFKPEAGTKLLVSPADATPMPACDIQPDELDVAIAVDRFQKAVDIPVRRIEHSWAGLRTFAPDGSLVIGWAPGVDGFFWIAGQGGYGIQTSPAAGRTAWSLLKGDGIPADAAAAGLDEATVSPGRFAA</sequence>
<evidence type="ECO:0000313" key="3">
    <source>
        <dbReference type="EMBL" id="QPC43828.1"/>
    </source>
</evidence>
<name>A0A7S8HD14_9HYPH</name>
<evidence type="ECO:0000259" key="2">
    <source>
        <dbReference type="Pfam" id="PF01266"/>
    </source>
</evidence>
<proteinExistence type="predicted"/>
<dbReference type="AlphaFoldDB" id="A0A7S8HD14"/>
<evidence type="ECO:0000313" key="4">
    <source>
        <dbReference type="Proteomes" id="UP000593594"/>
    </source>
</evidence>
<dbReference type="GO" id="GO:0005737">
    <property type="term" value="C:cytoplasm"/>
    <property type="evidence" value="ECO:0007669"/>
    <property type="project" value="TreeGrafter"/>
</dbReference>
<accession>A0A7S8HD14</accession>
<organism evidence="3 4">
    <name type="scientific">Kaustia mangrovi</name>
    <dbReference type="NCBI Taxonomy" id="2593653"/>
    <lineage>
        <taxon>Bacteria</taxon>
        <taxon>Pseudomonadati</taxon>
        <taxon>Pseudomonadota</taxon>
        <taxon>Alphaproteobacteria</taxon>
        <taxon>Hyphomicrobiales</taxon>
        <taxon>Parvibaculaceae</taxon>
        <taxon>Kaustia</taxon>
    </lineage>
</organism>
<keyword evidence="1" id="KW-0560">Oxidoreductase</keyword>
<dbReference type="KEGG" id="kmn:HW532_14705"/>
<dbReference type="Proteomes" id="UP000593594">
    <property type="component" value="Chromosome"/>
</dbReference>
<protein>
    <submittedName>
        <fullName evidence="3">FAD-binding oxidoreductase</fullName>
    </submittedName>
</protein>
<dbReference type="Gene3D" id="3.30.9.10">
    <property type="entry name" value="D-Amino Acid Oxidase, subunit A, domain 2"/>
    <property type="match status" value="1"/>
</dbReference>
<dbReference type="InterPro" id="IPR036188">
    <property type="entry name" value="FAD/NAD-bd_sf"/>
</dbReference>
<feature type="domain" description="FAD dependent oxidoreductase" evidence="2">
    <location>
        <begin position="8"/>
        <end position="343"/>
    </location>
</feature>
<dbReference type="PANTHER" id="PTHR13847">
    <property type="entry name" value="SARCOSINE DEHYDROGENASE-RELATED"/>
    <property type="match status" value="1"/>
</dbReference>
<dbReference type="EMBL" id="CP058214">
    <property type="protein sequence ID" value="QPC43828.1"/>
    <property type="molecule type" value="Genomic_DNA"/>
</dbReference>
<evidence type="ECO:0000256" key="1">
    <source>
        <dbReference type="ARBA" id="ARBA00023002"/>
    </source>
</evidence>